<sequence>MPKTKKVTFTSKVSPRDIHHVDPARIRYQHSRMRPHFNLPLIQVPVGPDENDGMGPWYFLLNNQRLWVWKRLWEEGLQESGVVPVRGREAKNRGERERYTLENCVVGAKIIWERSGRGIKSLKREEGETTAEELVKYVVSDPSEVEVDRKIVDSDDESMKAKKRCRIPIHSVPS</sequence>
<dbReference type="EMBL" id="JABMIG020000028">
    <property type="protein sequence ID" value="KAL3801239.1"/>
    <property type="molecule type" value="Genomic_DNA"/>
</dbReference>
<dbReference type="Proteomes" id="UP001516023">
    <property type="component" value="Unassembled WGS sequence"/>
</dbReference>
<organism evidence="1 2">
    <name type="scientific">Cyclotella cryptica</name>
    <dbReference type="NCBI Taxonomy" id="29204"/>
    <lineage>
        <taxon>Eukaryota</taxon>
        <taxon>Sar</taxon>
        <taxon>Stramenopiles</taxon>
        <taxon>Ochrophyta</taxon>
        <taxon>Bacillariophyta</taxon>
        <taxon>Coscinodiscophyceae</taxon>
        <taxon>Thalassiosirophycidae</taxon>
        <taxon>Stephanodiscales</taxon>
        <taxon>Stephanodiscaceae</taxon>
        <taxon>Cyclotella</taxon>
    </lineage>
</organism>
<protein>
    <submittedName>
        <fullName evidence="1">Uncharacterized protein</fullName>
    </submittedName>
</protein>
<reference evidence="1 2" key="1">
    <citation type="journal article" date="2020" name="G3 (Bethesda)">
        <title>Improved Reference Genome for Cyclotella cryptica CCMP332, a Model for Cell Wall Morphogenesis, Salinity Adaptation, and Lipid Production in Diatoms (Bacillariophyta).</title>
        <authorList>
            <person name="Roberts W.R."/>
            <person name="Downey K.M."/>
            <person name="Ruck E.C."/>
            <person name="Traller J.C."/>
            <person name="Alverson A.J."/>
        </authorList>
    </citation>
    <scope>NUCLEOTIDE SEQUENCE [LARGE SCALE GENOMIC DNA]</scope>
    <source>
        <strain evidence="1 2">CCMP332</strain>
    </source>
</reference>
<comment type="caution">
    <text evidence="1">The sequence shown here is derived from an EMBL/GenBank/DDBJ whole genome shotgun (WGS) entry which is preliminary data.</text>
</comment>
<keyword evidence="2" id="KW-1185">Reference proteome</keyword>
<dbReference type="AlphaFoldDB" id="A0ABD3QMJ9"/>
<evidence type="ECO:0000313" key="1">
    <source>
        <dbReference type="EMBL" id="KAL3801239.1"/>
    </source>
</evidence>
<name>A0ABD3QMJ9_9STRA</name>
<gene>
    <name evidence="1" type="ORF">HJC23_012639</name>
</gene>
<proteinExistence type="predicted"/>
<evidence type="ECO:0000313" key="2">
    <source>
        <dbReference type="Proteomes" id="UP001516023"/>
    </source>
</evidence>
<accession>A0ABD3QMJ9</accession>